<evidence type="ECO:0000256" key="2">
    <source>
        <dbReference type="ARBA" id="ARBA00004611"/>
    </source>
</evidence>
<keyword evidence="8" id="KW-0206">Cytoskeleton</keyword>
<evidence type="ECO:0000256" key="7">
    <source>
        <dbReference type="ARBA" id="ARBA00023069"/>
    </source>
</evidence>
<organism evidence="13 14">
    <name type="scientific">Salarias fasciatus</name>
    <name type="common">Jewelled blenny</name>
    <name type="synonym">Blennius fasciatus</name>
    <dbReference type="NCBI Taxonomy" id="181472"/>
    <lineage>
        <taxon>Eukaryota</taxon>
        <taxon>Metazoa</taxon>
        <taxon>Chordata</taxon>
        <taxon>Craniata</taxon>
        <taxon>Vertebrata</taxon>
        <taxon>Euteleostomi</taxon>
        <taxon>Actinopterygii</taxon>
        <taxon>Neopterygii</taxon>
        <taxon>Teleostei</taxon>
        <taxon>Neoteleostei</taxon>
        <taxon>Acanthomorphata</taxon>
        <taxon>Ovalentaria</taxon>
        <taxon>Blenniimorphae</taxon>
        <taxon>Blenniiformes</taxon>
        <taxon>Blennioidei</taxon>
        <taxon>Blenniidae</taxon>
        <taxon>Salariinae</taxon>
        <taxon>Salarias</taxon>
    </lineage>
</organism>
<keyword evidence="9" id="KW-0966">Cell projection</keyword>
<dbReference type="InterPro" id="IPR033585">
    <property type="entry name" value="DRC12-like"/>
</dbReference>
<proteinExistence type="inferred from homology"/>
<dbReference type="OMA" id="WKDESAT"/>
<keyword evidence="6 12" id="KW-0175">Coiled coil</keyword>
<dbReference type="Ensembl" id="ENSSFAT00005023288.1">
    <property type="protein sequence ID" value="ENSSFAP00005022360.1"/>
    <property type="gene ID" value="ENSSFAG00005011610.1"/>
</dbReference>
<name>A0A672GZ90_SALFA</name>
<evidence type="ECO:0000313" key="13">
    <source>
        <dbReference type="Ensembl" id="ENSSFAP00005022360.1"/>
    </source>
</evidence>
<reference evidence="13" key="2">
    <citation type="submission" date="2025-08" db="UniProtKB">
        <authorList>
            <consortium name="Ensembl"/>
        </authorList>
    </citation>
    <scope>IDENTIFICATION</scope>
</reference>
<keyword evidence="4" id="KW-0963">Cytoplasm</keyword>
<evidence type="ECO:0000256" key="6">
    <source>
        <dbReference type="ARBA" id="ARBA00023054"/>
    </source>
</evidence>
<dbReference type="Proteomes" id="UP000472267">
    <property type="component" value="Chromosome 14"/>
</dbReference>
<evidence type="ECO:0000256" key="12">
    <source>
        <dbReference type="SAM" id="Coils"/>
    </source>
</evidence>
<feature type="coiled-coil region" evidence="12">
    <location>
        <begin position="7"/>
        <end position="83"/>
    </location>
</feature>
<dbReference type="PANTHER" id="PTHR28656">
    <property type="entry name" value="COILED-COIL DOMAIN-CONTAINING PROTEIN 153"/>
    <property type="match status" value="1"/>
</dbReference>
<evidence type="ECO:0000256" key="1">
    <source>
        <dbReference type="ARBA" id="ARBA00003029"/>
    </source>
</evidence>
<evidence type="ECO:0000256" key="11">
    <source>
        <dbReference type="ARBA" id="ARBA00044800"/>
    </source>
</evidence>
<protein>
    <recommendedName>
        <fullName evidence="11">Dynein regulatory complex protein 12</fullName>
    </recommendedName>
</protein>
<dbReference type="FunCoup" id="A0A672GZ90">
    <property type="interactions" value="3"/>
</dbReference>
<evidence type="ECO:0000256" key="4">
    <source>
        <dbReference type="ARBA" id="ARBA00022490"/>
    </source>
</evidence>
<comment type="subunit">
    <text evidence="3">Component of the nexin-dynein regulatory complex (N-DRC).</text>
</comment>
<evidence type="ECO:0000313" key="14">
    <source>
        <dbReference type="Proteomes" id="UP000472267"/>
    </source>
</evidence>
<evidence type="ECO:0000256" key="9">
    <source>
        <dbReference type="ARBA" id="ARBA00023273"/>
    </source>
</evidence>
<keyword evidence="14" id="KW-1185">Reference proteome</keyword>
<accession>A0A672GZ90</accession>
<reference evidence="13" key="3">
    <citation type="submission" date="2025-09" db="UniProtKB">
        <authorList>
            <consortium name="Ensembl"/>
        </authorList>
    </citation>
    <scope>IDENTIFICATION</scope>
</reference>
<evidence type="ECO:0000256" key="10">
    <source>
        <dbReference type="ARBA" id="ARBA00044754"/>
    </source>
</evidence>
<keyword evidence="7" id="KW-0969">Cilium</keyword>
<evidence type="ECO:0000256" key="5">
    <source>
        <dbReference type="ARBA" id="ARBA00022846"/>
    </source>
</evidence>
<evidence type="ECO:0000256" key="3">
    <source>
        <dbReference type="ARBA" id="ARBA00011248"/>
    </source>
</evidence>
<comment type="similarity">
    <text evidence="10">Belongs to the DRC12 family.</text>
</comment>
<sequence length="124" mass="14404">SDLRRRVRDMEQRLQHERQDLRDISSAKCEAPLGVKTRTSCQEELRKEKKERERVEQEKEAIITDLQHKLDSMESDCEKVLHETLDSLTSRLAAARRGREDASGALHRNYTELLSEFGLNALDV</sequence>
<keyword evidence="5" id="KW-0282">Flagellum</keyword>
<evidence type="ECO:0000256" key="8">
    <source>
        <dbReference type="ARBA" id="ARBA00023212"/>
    </source>
</evidence>
<dbReference type="InParanoid" id="A0A672GZ90"/>
<reference evidence="13" key="1">
    <citation type="submission" date="2019-06" db="EMBL/GenBank/DDBJ databases">
        <authorList>
            <consortium name="Wellcome Sanger Institute Data Sharing"/>
        </authorList>
    </citation>
    <scope>NUCLEOTIDE SEQUENCE [LARGE SCALE GENOMIC DNA]</scope>
</reference>
<dbReference type="PANTHER" id="PTHR28656:SF1">
    <property type="entry name" value="COILED-COIL DOMAIN-CONTAINING PROTEIN 153"/>
    <property type="match status" value="1"/>
</dbReference>
<dbReference type="AlphaFoldDB" id="A0A672GZ90"/>
<comment type="subcellular location">
    <subcellularLocation>
        <location evidence="2">Cytoplasm</location>
        <location evidence="2">Cytoskeleton</location>
        <location evidence="2">Flagellum axoneme</location>
    </subcellularLocation>
</comment>
<comment type="function">
    <text evidence="1">Component of the nexin-dynein regulatory complex (N-DRC), a key regulator of ciliary/flagellar motility which maintains the alignment and integrity of the distal axoneme and regulates microtubule sliding in motile axonemes.</text>
</comment>